<feature type="compositionally biased region" description="Low complexity" evidence="1">
    <location>
        <begin position="558"/>
        <end position="580"/>
    </location>
</feature>
<comment type="caution">
    <text evidence="2">The sequence shown here is derived from an EMBL/GenBank/DDBJ whole genome shotgun (WGS) entry which is preliminary data.</text>
</comment>
<feature type="region of interest" description="Disordered" evidence="1">
    <location>
        <begin position="389"/>
        <end position="416"/>
    </location>
</feature>
<name>A0ABT5MV39_9BURK</name>
<dbReference type="EMBL" id="JAQSIP010000002">
    <property type="protein sequence ID" value="MDD0837918.1"/>
    <property type="molecule type" value="Genomic_DNA"/>
</dbReference>
<protein>
    <submittedName>
        <fullName evidence="2">Uncharacterized protein</fullName>
    </submittedName>
</protein>
<sequence length="607" mass="62235">MQSIGANMRAAKLMGSMPHYRDGGMVKGKGSPTSDNVTAKLSPGEVVLPVDTVKAVGAAQLMALIDTTHTPSGKPAVKDGVQAKADGGLVEDKTQNPFTQVKAPNRFEPAGGGMIQYGQQGNQSSSPGAGGGRGSVNPPIDAVKVMNQPPGGAPSATANPYGGANAARVQTNEPAMSAPFQATKQPSPASSAAQVMASPVNFDATTKTYSGSNIGPGAEILGGRGGGGVISAQGQTAAQRLSDLSAAESLARVTQSTASNPAQQPLGVSLQKDPWSAQKALDNAATAASSIHAPTAARGAAELAFLQNRQMQAEREDASTGRTAMTDFGQTARARMAELGQTARANASNALTAGLTQFRDQGETQRTLLKEAGDDRRALLSASNRMQGAPAGYQWAPDGRSLQPIPGGPASLDKPTEDQAKARGWLAQAQSARQNMIDAAAAKKGADTPGFGDAVASLPGLASVGNYIMSPERQKYNQAASSFAEAALRAATGAGVNKDEALQKIAELTPRMGDSKEVRDQKYATQEVYLKALEARSGLRQQEPQPQAVPQAVAPVVAPTTASPTPQVQAPASAAPAQQVDPGHLSELQRRAASNPAIAAALKQMGY</sequence>
<accession>A0ABT5MV39</accession>
<feature type="region of interest" description="Disordered" evidence="1">
    <location>
        <begin position="558"/>
        <end position="584"/>
    </location>
</feature>
<keyword evidence="3" id="KW-1185">Reference proteome</keyword>
<organism evidence="2 3">
    <name type="scientific">Curvibacter cyanobacteriorum</name>
    <dbReference type="NCBI Taxonomy" id="3026422"/>
    <lineage>
        <taxon>Bacteria</taxon>
        <taxon>Pseudomonadati</taxon>
        <taxon>Pseudomonadota</taxon>
        <taxon>Betaproteobacteria</taxon>
        <taxon>Burkholderiales</taxon>
        <taxon>Comamonadaceae</taxon>
        <taxon>Curvibacter</taxon>
    </lineage>
</organism>
<feature type="region of interest" description="Disordered" evidence="1">
    <location>
        <begin position="116"/>
        <end position="140"/>
    </location>
</feature>
<proteinExistence type="predicted"/>
<dbReference type="Proteomes" id="UP001528673">
    <property type="component" value="Unassembled WGS sequence"/>
</dbReference>
<evidence type="ECO:0000313" key="3">
    <source>
        <dbReference type="Proteomes" id="UP001528673"/>
    </source>
</evidence>
<evidence type="ECO:0000256" key="1">
    <source>
        <dbReference type="SAM" id="MobiDB-lite"/>
    </source>
</evidence>
<reference evidence="2 3" key="1">
    <citation type="submission" date="2023-02" db="EMBL/GenBank/DDBJ databases">
        <title>Bacterial whole genomic sequence of Curvibacter sp. HBC61.</title>
        <authorList>
            <person name="Le V."/>
            <person name="Ko S.-R."/>
            <person name="Ahn C.-Y."/>
            <person name="Oh H.-M."/>
        </authorList>
    </citation>
    <scope>NUCLEOTIDE SEQUENCE [LARGE SCALE GENOMIC DNA]</scope>
    <source>
        <strain evidence="2 3">HBC61</strain>
    </source>
</reference>
<evidence type="ECO:0000313" key="2">
    <source>
        <dbReference type="EMBL" id="MDD0837918.1"/>
    </source>
</evidence>
<dbReference type="RefSeq" id="WP_273949243.1">
    <property type="nucleotide sequence ID" value="NZ_JAQSIP010000002.1"/>
</dbReference>
<gene>
    <name evidence="2" type="ORF">PSQ40_04970</name>
</gene>